<evidence type="ECO:0000256" key="1">
    <source>
        <dbReference type="ARBA" id="ARBA00022781"/>
    </source>
</evidence>
<accession>A0ABU5CSV8</accession>
<evidence type="ECO:0000256" key="2">
    <source>
        <dbReference type="ARBA" id="ARBA00023065"/>
    </source>
</evidence>
<name>A0ABU5CSV8_9BACI</name>
<dbReference type="InterPro" id="IPR035921">
    <property type="entry name" value="F/V-ATP_Csub_sf"/>
</dbReference>
<keyword evidence="3" id="KW-0472">Membrane</keyword>
<keyword evidence="2" id="KW-0813">Transport</keyword>
<feature type="transmembrane region" description="Helical" evidence="3">
    <location>
        <begin position="105"/>
        <end position="133"/>
    </location>
</feature>
<dbReference type="SUPFAM" id="SSF81333">
    <property type="entry name" value="F1F0 ATP synthase subunit C"/>
    <property type="match status" value="1"/>
</dbReference>
<keyword evidence="5" id="KW-1185">Reference proteome</keyword>
<comment type="caution">
    <text evidence="4">The sequence shown here is derived from an EMBL/GenBank/DDBJ whole genome shotgun (WGS) entry which is preliminary data.</text>
</comment>
<organism evidence="4 5">
    <name type="scientific">Paracerasibacillus soli</name>
    <dbReference type="NCBI Taxonomy" id="480284"/>
    <lineage>
        <taxon>Bacteria</taxon>
        <taxon>Bacillati</taxon>
        <taxon>Bacillota</taxon>
        <taxon>Bacilli</taxon>
        <taxon>Bacillales</taxon>
        <taxon>Bacillaceae</taxon>
        <taxon>Paracerasibacillus</taxon>
    </lineage>
</organism>
<evidence type="ECO:0008006" key="6">
    <source>
        <dbReference type="Google" id="ProtNLM"/>
    </source>
</evidence>
<evidence type="ECO:0000256" key="3">
    <source>
        <dbReference type="SAM" id="Phobius"/>
    </source>
</evidence>
<keyword evidence="1" id="KW-0375">Hydrogen ion transport</keyword>
<feature type="transmembrane region" description="Helical" evidence="3">
    <location>
        <begin position="41"/>
        <end position="62"/>
    </location>
</feature>
<dbReference type="EMBL" id="JAWDIQ010000002">
    <property type="protein sequence ID" value="MDY0409455.1"/>
    <property type="molecule type" value="Genomic_DNA"/>
</dbReference>
<dbReference type="InterPro" id="IPR038662">
    <property type="entry name" value="ATP_synth_F0_csu_sf"/>
</dbReference>
<keyword evidence="2" id="KW-0406">Ion transport</keyword>
<gene>
    <name evidence="4" type="ORF">RWD45_13800</name>
</gene>
<dbReference type="Gene3D" id="1.20.20.10">
    <property type="entry name" value="F1F0 ATP synthase subunit C"/>
    <property type="match status" value="1"/>
</dbReference>
<evidence type="ECO:0000313" key="4">
    <source>
        <dbReference type="EMBL" id="MDY0409455.1"/>
    </source>
</evidence>
<dbReference type="Proteomes" id="UP001275315">
    <property type="component" value="Unassembled WGS sequence"/>
</dbReference>
<keyword evidence="3" id="KW-0812">Transmembrane</keyword>
<reference evidence="4 5" key="1">
    <citation type="submission" date="2023-10" db="EMBL/GenBank/DDBJ databases">
        <title>Virgibacillus soli CC-YMP-6 genome.</title>
        <authorList>
            <person name="Miliotis G."/>
            <person name="Sengupta P."/>
            <person name="Hameed A."/>
            <person name="Chuvochina M."/>
            <person name="Mcdonagh F."/>
            <person name="Simpson A.C."/>
            <person name="Singh N.K."/>
            <person name="Rekha P.D."/>
            <person name="Raman K."/>
            <person name="Hugenholtz P."/>
            <person name="Venkateswaran K."/>
        </authorList>
    </citation>
    <scope>NUCLEOTIDE SEQUENCE [LARGE SCALE GENOMIC DNA]</scope>
    <source>
        <strain evidence="4 5">CC-YMP-6</strain>
    </source>
</reference>
<sequence>MSPYLYVIATVLAVIPTAIIFKICTEKIKENPDRKERVQTMFFVGVALAELIPIILIVFGFIHMQQVEAIEELFIPGILILILMGFATFFMFLQRTFDVEKEMKNFMNTFAMIGVTLSSAIPIISIVSLMMMLPN</sequence>
<feature type="transmembrane region" description="Helical" evidence="3">
    <location>
        <begin position="74"/>
        <end position="93"/>
    </location>
</feature>
<proteinExistence type="predicted"/>
<evidence type="ECO:0000313" key="5">
    <source>
        <dbReference type="Proteomes" id="UP001275315"/>
    </source>
</evidence>
<dbReference type="RefSeq" id="WP_320380248.1">
    <property type="nucleotide sequence ID" value="NZ_JAWDIQ010000002.1"/>
</dbReference>
<keyword evidence="3" id="KW-1133">Transmembrane helix</keyword>
<feature type="transmembrane region" description="Helical" evidence="3">
    <location>
        <begin position="6"/>
        <end position="25"/>
    </location>
</feature>
<protein>
    <recommendedName>
        <fullName evidence="6">F0F1 ATP synthase subunit C</fullName>
    </recommendedName>
</protein>